<organism evidence="10 11">
    <name type="scientific">Mastigocoleus testarum BC008</name>
    <dbReference type="NCBI Taxonomy" id="371196"/>
    <lineage>
        <taxon>Bacteria</taxon>
        <taxon>Bacillati</taxon>
        <taxon>Cyanobacteriota</taxon>
        <taxon>Cyanophyceae</taxon>
        <taxon>Nostocales</taxon>
        <taxon>Hapalosiphonaceae</taxon>
        <taxon>Mastigocoleus</taxon>
    </lineage>
</organism>
<evidence type="ECO:0000256" key="7">
    <source>
        <dbReference type="PIRSR" id="PIRSR000398-1"/>
    </source>
</evidence>
<keyword evidence="4 8" id="KW-0808">Transferase</keyword>
<keyword evidence="11" id="KW-1185">Reference proteome</keyword>
<comment type="catalytic activity">
    <reaction evidence="6 8">
        <text>a 2'-deoxyadenosine in DNA + S-adenosyl-L-methionine = an N(6)-methyl-2'-deoxyadenosine in DNA + S-adenosyl-L-homocysteine + H(+)</text>
        <dbReference type="Rhea" id="RHEA:15197"/>
        <dbReference type="Rhea" id="RHEA-COMP:12418"/>
        <dbReference type="Rhea" id="RHEA-COMP:12419"/>
        <dbReference type="ChEBI" id="CHEBI:15378"/>
        <dbReference type="ChEBI" id="CHEBI:57856"/>
        <dbReference type="ChEBI" id="CHEBI:59789"/>
        <dbReference type="ChEBI" id="CHEBI:90615"/>
        <dbReference type="ChEBI" id="CHEBI:90616"/>
        <dbReference type="EC" id="2.1.1.72"/>
    </reaction>
</comment>
<evidence type="ECO:0000256" key="1">
    <source>
        <dbReference type="ARBA" id="ARBA00006594"/>
    </source>
</evidence>
<protein>
    <recommendedName>
        <fullName evidence="2 8">Site-specific DNA-methyltransferase (adenine-specific)</fullName>
        <ecNumber evidence="2 8">2.1.1.72</ecNumber>
    </recommendedName>
</protein>
<dbReference type="EMBL" id="LMTZ01000045">
    <property type="protein sequence ID" value="KST68783.1"/>
    <property type="molecule type" value="Genomic_DNA"/>
</dbReference>
<dbReference type="REBASE" id="141583">
    <property type="entry name" value="M.MteBC008ORF34035P"/>
</dbReference>
<dbReference type="PANTHER" id="PTHR30481:SF3">
    <property type="entry name" value="DNA ADENINE METHYLASE"/>
    <property type="match status" value="1"/>
</dbReference>
<proteinExistence type="inferred from homology"/>
<dbReference type="GO" id="GO:0009007">
    <property type="term" value="F:site-specific DNA-methyltransferase (adenine-specific) activity"/>
    <property type="evidence" value="ECO:0007669"/>
    <property type="project" value="UniProtKB-UniRule"/>
</dbReference>
<dbReference type="NCBIfam" id="TIGR00571">
    <property type="entry name" value="dam"/>
    <property type="match status" value="1"/>
</dbReference>
<comment type="caution">
    <text evidence="10">The sequence shown here is derived from an EMBL/GenBank/DDBJ whole genome shotgun (WGS) entry which is preliminary data.</text>
</comment>
<dbReference type="GO" id="GO:1904047">
    <property type="term" value="F:S-adenosyl-L-methionine binding"/>
    <property type="evidence" value="ECO:0007669"/>
    <property type="project" value="TreeGrafter"/>
</dbReference>
<dbReference type="InterPro" id="IPR002052">
    <property type="entry name" value="DNA_methylase_N6_adenine_CS"/>
</dbReference>
<dbReference type="EC" id="2.1.1.72" evidence="2 8"/>
<dbReference type="PANTHER" id="PTHR30481">
    <property type="entry name" value="DNA ADENINE METHYLASE"/>
    <property type="match status" value="1"/>
</dbReference>
<dbReference type="GO" id="GO:0043565">
    <property type="term" value="F:sequence-specific DNA binding"/>
    <property type="evidence" value="ECO:0007669"/>
    <property type="project" value="TreeGrafter"/>
</dbReference>
<dbReference type="Pfam" id="PF02086">
    <property type="entry name" value="MethyltransfD12"/>
    <property type="match status" value="1"/>
</dbReference>
<evidence type="ECO:0000256" key="3">
    <source>
        <dbReference type="ARBA" id="ARBA00022603"/>
    </source>
</evidence>
<dbReference type="InterPro" id="IPR023095">
    <property type="entry name" value="Ade_MeTrfase_dom_2"/>
</dbReference>
<dbReference type="SUPFAM" id="SSF53335">
    <property type="entry name" value="S-adenosyl-L-methionine-dependent methyltransferases"/>
    <property type="match status" value="1"/>
</dbReference>
<reference evidence="10 11" key="1">
    <citation type="journal article" date="2015" name="Genome Announc.">
        <title>Draft Genome of the Euendolithic (true boring) Cyanobacterium Mastigocoleus testarum strain BC008.</title>
        <authorList>
            <person name="Guida B.S."/>
            <person name="Garcia-Pichel F."/>
        </authorList>
    </citation>
    <scope>NUCLEOTIDE SEQUENCE [LARGE SCALE GENOMIC DNA]</scope>
    <source>
        <strain evidence="10 11">BC008</strain>
    </source>
</reference>
<dbReference type="Proteomes" id="UP000053372">
    <property type="component" value="Unassembled WGS sequence"/>
</dbReference>
<dbReference type="Gene3D" id="1.10.1020.10">
    <property type="entry name" value="Adenine-specific Methyltransferase, Domain 2"/>
    <property type="match status" value="1"/>
</dbReference>
<dbReference type="EMBL" id="LMTZ01000077">
    <property type="protein sequence ID" value="KST68120.1"/>
    <property type="molecule type" value="Genomic_DNA"/>
</dbReference>
<dbReference type="PRINTS" id="PR00505">
    <property type="entry name" value="D12N6MTFRASE"/>
</dbReference>
<evidence type="ECO:0000256" key="5">
    <source>
        <dbReference type="ARBA" id="ARBA00022691"/>
    </source>
</evidence>
<accession>A0A0V7ZX03</accession>
<dbReference type="RefSeq" id="WP_027842000.1">
    <property type="nucleotide sequence ID" value="NZ_LMTZ01000045.1"/>
</dbReference>
<dbReference type="Gene3D" id="3.40.50.150">
    <property type="entry name" value="Vaccinia Virus protein VP39"/>
    <property type="match status" value="1"/>
</dbReference>
<feature type="binding site" evidence="7">
    <location>
        <position position="62"/>
    </location>
    <ligand>
        <name>S-adenosyl-L-methionine</name>
        <dbReference type="ChEBI" id="CHEBI:59789"/>
    </ligand>
</feature>
<name>A0A0V7ZX03_9CYAN</name>
<dbReference type="OrthoDB" id="9805629at2"/>
<evidence type="ECO:0000256" key="6">
    <source>
        <dbReference type="ARBA" id="ARBA00047942"/>
    </source>
</evidence>
<dbReference type="AlphaFoldDB" id="A0A0V7ZX03"/>
<evidence type="ECO:0000313" key="11">
    <source>
        <dbReference type="Proteomes" id="UP000053372"/>
    </source>
</evidence>
<keyword evidence="3 8" id="KW-0489">Methyltransferase</keyword>
<feature type="binding site" evidence="7">
    <location>
        <position position="21"/>
    </location>
    <ligand>
        <name>S-adenosyl-L-methionine</name>
        <dbReference type="ChEBI" id="CHEBI:59789"/>
    </ligand>
</feature>
<evidence type="ECO:0000313" key="10">
    <source>
        <dbReference type="EMBL" id="KST68783.1"/>
    </source>
</evidence>
<dbReference type="PIRSF" id="PIRSF000398">
    <property type="entry name" value="M_m6A_EcoRV"/>
    <property type="match status" value="1"/>
</dbReference>
<dbReference type="InterPro" id="IPR012327">
    <property type="entry name" value="MeTrfase_D12"/>
</dbReference>
<comment type="similarity">
    <text evidence="1 8">Belongs to the N(4)/N(6)-methyltransferase family.</text>
</comment>
<dbReference type="GO" id="GO:0006298">
    <property type="term" value="P:mismatch repair"/>
    <property type="evidence" value="ECO:0007669"/>
    <property type="project" value="TreeGrafter"/>
</dbReference>
<sequence>MLREVYKPSLPRPFLKWAGGKGRLIGQYIKHFPTNYRNYHEPFLGGGAVFFYLRPRLSILTDINPDLITTYCCVRDRLQELISLLKEHEHYHSKDYYYNLRAKPGKNDVEIAARFIYLNRTCFNGLYRVNSKGEFNVPLGRYNNPKICQIDLLFSASELLKNAEVKVADFEQILDRARGSDDFVYLDPPYHPISDTSYFTAYSRHPFGEIEQTRLRDSCAELASRGVKVMISNSDCQFIRQIYSEVNFNIYPIKANRAINSNVKKRGTVDELIITSY</sequence>
<dbReference type="PROSITE" id="PS00092">
    <property type="entry name" value="N6_MTASE"/>
    <property type="match status" value="1"/>
</dbReference>
<gene>
    <name evidence="9" type="ORF">BC008_32350</name>
    <name evidence="10" type="ORF">BC008_34035</name>
</gene>
<dbReference type="REBASE" id="141585">
    <property type="entry name" value="M.MteBC008ORF32350P"/>
</dbReference>
<evidence type="ECO:0000256" key="2">
    <source>
        <dbReference type="ARBA" id="ARBA00011900"/>
    </source>
</evidence>
<feature type="binding site" evidence="7">
    <location>
        <position position="187"/>
    </location>
    <ligand>
        <name>S-adenosyl-L-methionine</name>
        <dbReference type="ChEBI" id="CHEBI:59789"/>
    </ligand>
</feature>
<keyword evidence="5 8" id="KW-0949">S-adenosyl-L-methionine</keyword>
<dbReference type="GO" id="GO:0032259">
    <property type="term" value="P:methylation"/>
    <property type="evidence" value="ECO:0007669"/>
    <property type="project" value="UniProtKB-KW"/>
</dbReference>
<dbReference type="GO" id="GO:0009307">
    <property type="term" value="P:DNA restriction-modification system"/>
    <property type="evidence" value="ECO:0007669"/>
    <property type="project" value="InterPro"/>
</dbReference>
<feature type="binding site" evidence="7">
    <location>
        <position position="17"/>
    </location>
    <ligand>
        <name>S-adenosyl-L-methionine</name>
        <dbReference type="ChEBI" id="CHEBI:59789"/>
    </ligand>
</feature>
<evidence type="ECO:0000313" key="9">
    <source>
        <dbReference type="EMBL" id="KST68120.1"/>
    </source>
</evidence>
<evidence type="ECO:0000256" key="4">
    <source>
        <dbReference type="ARBA" id="ARBA00022679"/>
    </source>
</evidence>
<dbReference type="InterPro" id="IPR012263">
    <property type="entry name" value="M_m6A_EcoRV"/>
</dbReference>
<evidence type="ECO:0000256" key="8">
    <source>
        <dbReference type="RuleBase" id="RU361257"/>
    </source>
</evidence>
<dbReference type="InterPro" id="IPR029063">
    <property type="entry name" value="SAM-dependent_MTases_sf"/>
</dbReference>